<keyword evidence="1" id="KW-1133">Transmembrane helix</keyword>
<dbReference type="RefSeq" id="WP_338201649.1">
    <property type="nucleotide sequence ID" value="NZ_JAEKNR010000117.1"/>
</dbReference>
<keyword evidence="1" id="KW-0812">Transmembrane</keyword>
<proteinExistence type="predicted"/>
<evidence type="ECO:0000313" key="2">
    <source>
        <dbReference type="EMBL" id="MBJ7598555.1"/>
    </source>
</evidence>
<evidence type="ECO:0000313" key="3">
    <source>
        <dbReference type="Proteomes" id="UP000612893"/>
    </source>
</evidence>
<name>A0A934K520_9BACT</name>
<protein>
    <submittedName>
        <fullName evidence="2">Lycopene cyclase domain-containing protein</fullName>
    </submittedName>
</protein>
<dbReference type="EMBL" id="JAEKNR010000117">
    <property type="protein sequence ID" value="MBJ7598555.1"/>
    <property type="molecule type" value="Genomic_DNA"/>
</dbReference>
<keyword evidence="3" id="KW-1185">Reference proteome</keyword>
<sequence>MPADFRDGTLDMRFLYLVALLVSWVGVLGLDRRFRLGVAGPGLVRALALTVPLFLAFDALGAARGWFRSDPALNSLIVWPGVPLEEPVLLGFLTLLAAAGHRVALRLLP</sequence>
<dbReference type="Proteomes" id="UP000612893">
    <property type="component" value="Unassembled WGS sequence"/>
</dbReference>
<gene>
    <name evidence="2" type="ORF">JF922_10785</name>
</gene>
<organism evidence="2 3">
    <name type="scientific">Candidatus Nephthysia bennettiae</name>
    <dbReference type="NCBI Taxonomy" id="3127016"/>
    <lineage>
        <taxon>Bacteria</taxon>
        <taxon>Bacillati</taxon>
        <taxon>Candidatus Dormiibacterota</taxon>
        <taxon>Candidatus Dormibacteria</taxon>
        <taxon>Candidatus Dormibacterales</taxon>
        <taxon>Candidatus Dormibacteraceae</taxon>
        <taxon>Candidatus Nephthysia</taxon>
    </lineage>
</organism>
<evidence type="ECO:0000256" key="1">
    <source>
        <dbReference type="SAM" id="Phobius"/>
    </source>
</evidence>
<dbReference type="AlphaFoldDB" id="A0A934K520"/>
<keyword evidence="1" id="KW-0472">Membrane</keyword>
<reference evidence="2" key="1">
    <citation type="submission" date="2020-10" db="EMBL/GenBank/DDBJ databases">
        <title>Ca. Dormibacterota MAGs.</title>
        <authorList>
            <person name="Montgomery K."/>
        </authorList>
    </citation>
    <scope>NUCLEOTIDE SEQUENCE [LARGE SCALE GENOMIC DNA]</scope>
    <source>
        <strain evidence="2">SC8812_S17_10</strain>
    </source>
</reference>
<feature type="transmembrane region" description="Helical" evidence="1">
    <location>
        <begin position="42"/>
        <end position="67"/>
    </location>
</feature>
<feature type="transmembrane region" description="Helical" evidence="1">
    <location>
        <begin position="87"/>
        <end position="105"/>
    </location>
</feature>
<feature type="transmembrane region" description="Helical" evidence="1">
    <location>
        <begin position="12"/>
        <end position="30"/>
    </location>
</feature>
<accession>A0A934K520</accession>
<comment type="caution">
    <text evidence="2">The sequence shown here is derived from an EMBL/GenBank/DDBJ whole genome shotgun (WGS) entry which is preliminary data.</text>
</comment>